<dbReference type="InterPro" id="IPR003653">
    <property type="entry name" value="Peptidase_C48_C"/>
</dbReference>
<feature type="region of interest" description="Disordered" evidence="9">
    <location>
        <begin position="142"/>
        <end position="170"/>
    </location>
</feature>
<dbReference type="InterPro" id="IPR015410">
    <property type="entry name" value="DUF1985"/>
</dbReference>
<keyword evidence="2" id="KW-0488">Methylation</keyword>
<evidence type="ECO:0008006" key="14">
    <source>
        <dbReference type="Google" id="ProtNLM"/>
    </source>
</evidence>
<keyword evidence="4" id="KW-0479">Metal-binding</keyword>
<feature type="compositionally biased region" description="Polar residues" evidence="9">
    <location>
        <begin position="791"/>
        <end position="808"/>
    </location>
</feature>
<dbReference type="SUPFAM" id="SSF54001">
    <property type="entry name" value="Cysteine proteinases"/>
    <property type="match status" value="1"/>
</dbReference>
<evidence type="ECO:0000256" key="9">
    <source>
        <dbReference type="SAM" id="MobiDB-lite"/>
    </source>
</evidence>
<organism evidence="12 13">
    <name type="scientific">Brassica oleracea var. oleracea</name>
    <dbReference type="NCBI Taxonomy" id="109376"/>
    <lineage>
        <taxon>Eukaryota</taxon>
        <taxon>Viridiplantae</taxon>
        <taxon>Streptophyta</taxon>
        <taxon>Embryophyta</taxon>
        <taxon>Tracheophyta</taxon>
        <taxon>Spermatophyta</taxon>
        <taxon>Magnoliopsida</taxon>
        <taxon>eudicotyledons</taxon>
        <taxon>Gunneridae</taxon>
        <taxon>Pentapetalae</taxon>
        <taxon>rosids</taxon>
        <taxon>malvids</taxon>
        <taxon>Brassicales</taxon>
        <taxon>Brassicaceae</taxon>
        <taxon>Brassiceae</taxon>
        <taxon>Brassica</taxon>
    </lineage>
</organism>
<dbReference type="Gramene" id="Bo9g017730.1">
    <property type="protein sequence ID" value="Bo9g017730.1"/>
    <property type="gene ID" value="Bo9g017730"/>
</dbReference>
<dbReference type="PANTHER" id="PTHR46195">
    <property type="entry name" value="HEAVY METAL-ASSOCIATED ISOPRENYLATED PLANT PROTEIN 7"/>
    <property type="match status" value="1"/>
</dbReference>
<dbReference type="CDD" id="cd00371">
    <property type="entry name" value="HMA"/>
    <property type="match status" value="2"/>
</dbReference>
<feature type="region of interest" description="Disordered" evidence="9">
    <location>
        <begin position="768"/>
        <end position="810"/>
    </location>
</feature>
<feature type="compositionally biased region" description="Basic and acidic residues" evidence="9">
    <location>
        <begin position="1236"/>
        <end position="1265"/>
    </location>
</feature>
<name>A0A0D3E222_BRAOL</name>
<accession>A0A0D3E222</accession>
<evidence type="ECO:0000256" key="2">
    <source>
        <dbReference type="ARBA" id="ARBA00022481"/>
    </source>
</evidence>
<dbReference type="InterPro" id="IPR036163">
    <property type="entry name" value="HMA_dom_sf"/>
</dbReference>
<dbReference type="GO" id="GO:0046872">
    <property type="term" value="F:metal ion binding"/>
    <property type="evidence" value="ECO:0007669"/>
    <property type="project" value="UniProtKB-KW"/>
</dbReference>
<evidence type="ECO:0000259" key="10">
    <source>
        <dbReference type="PROSITE" id="PS50600"/>
    </source>
</evidence>
<evidence type="ECO:0000256" key="5">
    <source>
        <dbReference type="ARBA" id="ARBA00022801"/>
    </source>
</evidence>
<reference evidence="12 13" key="1">
    <citation type="journal article" date="2014" name="Genome Biol.">
        <title>Transcriptome and methylome profiling reveals relics of genome dominance in the mesopolyploid Brassica oleracea.</title>
        <authorList>
            <person name="Parkin I.A."/>
            <person name="Koh C."/>
            <person name="Tang H."/>
            <person name="Robinson S.J."/>
            <person name="Kagale S."/>
            <person name="Clarke W.E."/>
            <person name="Town C.D."/>
            <person name="Nixon J."/>
            <person name="Krishnakumar V."/>
            <person name="Bidwell S.L."/>
            <person name="Denoeud F."/>
            <person name="Belcram H."/>
            <person name="Links M.G."/>
            <person name="Just J."/>
            <person name="Clarke C."/>
            <person name="Bender T."/>
            <person name="Huebert T."/>
            <person name="Mason A.S."/>
            <person name="Pires J.C."/>
            <person name="Barker G."/>
            <person name="Moore J."/>
            <person name="Walley P.G."/>
            <person name="Manoli S."/>
            <person name="Batley J."/>
            <person name="Edwards D."/>
            <person name="Nelson M.N."/>
            <person name="Wang X."/>
            <person name="Paterson A.H."/>
            <person name="King G."/>
            <person name="Bancroft I."/>
            <person name="Chalhoub B."/>
            <person name="Sharpe A.G."/>
        </authorList>
    </citation>
    <scope>NUCLEOTIDE SEQUENCE</scope>
    <source>
        <strain evidence="12 13">cv. TO1000</strain>
    </source>
</reference>
<dbReference type="InterPro" id="IPR006121">
    <property type="entry name" value="HMA_dom"/>
</dbReference>
<dbReference type="InterPro" id="IPR038765">
    <property type="entry name" value="Papain-like_cys_pep_sf"/>
</dbReference>
<dbReference type="InterPro" id="IPR044577">
    <property type="entry name" value="HIPP4/7/8/17/18/19"/>
</dbReference>
<keyword evidence="6" id="KW-0449">Lipoprotein</keyword>
<comment type="similarity">
    <text evidence="8">Belongs to the HIPP family.</text>
</comment>
<keyword evidence="5" id="KW-0378">Hydrolase</keyword>
<evidence type="ECO:0000256" key="6">
    <source>
        <dbReference type="ARBA" id="ARBA00023288"/>
    </source>
</evidence>
<dbReference type="PROSITE" id="PS50846">
    <property type="entry name" value="HMA_2"/>
    <property type="match status" value="1"/>
</dbReference>
<evidence type="ECO:0000256" key="8">
    <source>
        <dbReference type="ARBA" id="ARBA00024045"/>
    </source>
</evidence>
<dbReference type="Gene3D" id="3.40.395.10">
    <property type="entry name" value="Adenoviral Proteinase, Chain A"/>
    <property type="match status" value="1"/>
</dbReference>
<evidence type="ECO:0000256" key="7">
    <source>
        <dbReference type="ARBA" id="ARBA00023289"/>
    </source>
</evidence>
<dbReference type="Pfam" id="PF00403">
    <property type="entry name" value="HMA"/>
    <property type="match status" value="1"/>
</dbReference>
<feature type="domain" description="Ubiquitin-like protease family profile" evidence="10">
    <location>
        <begin position="964"/>
        <end position="1333"/>
    </location>
</feature>
<feature type="compositionally biased region" description="Basic and acidic residues" evidence="9">
    <location>
        <begin position="1"/>
        <end position="60"/>
    </location>
</feature>
<keyword evidence="3" id="KW-0645">Protease</keyword>
<dbReference type="GO" id="GO:0006508">
    <property type="term" value="P:proteolysis"/>
    <property type="evidence" value="ECO:0007669"/>
    <property type="project" value="UniProtKB-KW"/>
</dbReference>
<proteinExistence type="inferred from homology"/>
<evidence type="ECO:0000313" key="13">
    <source>
        <dbReference type="Proteomes" id="UP000032141"/>
    </source>
</evidence>
<evidence type="ECO:0000313" key="12">
    <source>
        <dbReference type="EnsemblPlants" id="Bo9g017730.1"/>
    </source>
</evidence>
<evidence type="ECO:0000256" key="4">
    <source>
        <dbReference type="ARBA" id="ARBA00022723"/>
    </source>
</evidence>
<dbReference type="Gene3D" id="3.30.70.100">
    <property type="match status" value="1"/>
</dbReference>
<dbReference type="Pfam" id="PF09331">
    <property type="entry name" value="DUF1985"/>
    <property type="match status" value="1"/>
</dbReference>
<dbReference type="HOGENOM" id="CLU_005941_0_0_1"/>
<comment type="similarity">
    <text evidence="1">Belongs to the peptidase C48 family.</text>
</comment>
<dbReference type="PANTHER" id="PTHR46195:SF2">
    <property type="entry name" value="HEAVY METAL-ASSOCIATED ISOPRENYLATED PLANT PROTEIN 7"/>
    <property type="match status" value="1"/>
</dbReference>
<keyword evidence="13" id="KW-1185">Reference proteome</keyword>
<feature type="region of interest" description="Disordered" evidence="9">
    <location>
        <begin position="685"/>
        <end position="751"/>
    </location>
</feature>
<reference evidence="12" key="2">
    <citation type="submission" date="2015-03" db="UniProtKB">
        <authorList>
            <consortium name="EnsemblPlants"/>
        </authorList>
    </citation>
    <scope>IDENTIFICATION</scope>
</reference>
<dbReference type="SUPFAM" id="SSF55008">
    <property type="entry name" value="HMA, heavy metal-associated domain"/>
    <property type="match status" value="1"/>
</dbReference>
<feature type="domain" description="HMA" evidence="11">
    <location>
        <begin position="74"/>
        <end position="138"/>
    </location>
</feature>
<evidence type="ECO:0000256" key="3">
    <source>
        <dbReference type="ARBA" id="ARBA00022670"/>
    </source>
</evidence>
<dbReference type="STRING" id="109376.A0A0D3E222"/>
<keyword evidence="7" id="KW-0636">Prenylation</keyword>
<dbReference type="EnsemblPlants" id="Bo9g017730.1">
    <property type="protein sequence ID" value="Bo9g017730.1"/>
    <property type="gene ID" value="Bo9g017730"/>
</dbReference>
<evidence type="ECO:0000256" key="1">
    <source>
        <dbReference type="ARBA" id="ARBA00005234"/>
    </source>
</evidence>
<feature type="compositionally biased region" description="Basic and acidic residues" evidence="9">
    <location>
        <begin position="151"/>
        <end position="170"/>
    </location>
</feature>
<feature type="region of interest" description="Disordered" evidence="9">
    <location>
        <begin position="1"/>
        <end position="75"/>
    </location>
</feature>
<dbReference type="Proteomes" id="UP000032141">
    <property type="component" value="Chromosome C9"/>
</dbReference>
<dbReference type="PROSITE" id="PS50600">
    <property type="entry name" value="ULP_PROTEASE"/>
    <property type="match status" value="1"/>
</dbReference>
<sequence length="1333" mass="147084">MGEEEKKPEAAEDKKMEEKKPEEEKKEGEGKKVEADEKKGEKSEKKTQEGEPTKDSKEDSPPAEPEAPAPPPPPQEIILKVYMHCEGCARKVRRCLKGFEGVEDVMTDCKTGKVVVKGEKADPLKVLARVQRKTHRQVVLVSPIPPPSQPAEKKAEEEKPKVEEKKVEDTRIGKKEEEEVAVLTFSGDFFMYQPPVVVTVVLKVHMHCEACASEIKKRIMRMKVNWSGKIRYPMEEIGLPERLFETGFEPTGRKRINNYFNLRWIQVIKDSLTYAQNEMLVETQFRQLLQMGHHTFSVMFGHQILSRQLVTAKEYELWWLLAGKPIRYGIGEFALVTGLNCNCPPPNSLTTGRVAHPKKKGKGKGKLVPCDGPVWKSLFGSDDKITPSDIIKRLAMREKYKDDETRLRLALLLLVEGILCPTSGSTNISAEVVEMLADLDGFLKYPWGRESFILTIRSVKGRSPAQYASDTIAIQGFAHAIVLVTVCCCPQIICESPADRVLLEEDVQIEDIVEEVCSRSLKINVVTSRNLEVEGQATVTSILCPNHSIDGFRDEVTDVTVTHMVALINNKFPFEHNSWSGGVKAVDAKRLQEVGDDVGLVDENARGSNFQPDSFSPYHTAVPESHVGHSGSTGAPSEDVEARVLQVVGSLKSHFDTVLSGVKNSLSEEIKQLKDLLLRYTKDDRSWSPHFSTEPEEDGQRCPPSRMEAIPETSPPPLRSTFGEHVDGGLASGTQPGRNHMIMDQHNVGPSSPPLPFVATCSVQPALHSTVGGTGDGDVPAPPQAPPLTALSKSFQSTSKDIQFGDQSASDDEDISLAQLRRKMKVSTTGHILSSTTVDVPSEHAGEASNQILTHLEETDGDGDDVATCLPAIPRKSTRLRKRANRYTPPVDGGKKTKLNIAETEQTVEKIVQMDAELPQASTHDPIGTLLSGFSPFVGLNAFRVAAFQNVTATQFDCNGGEGATISNVVFKDVFHGTRPLHFEAADMVVSFIRHRNLVEGSHRFEFLPSVFLRSLIREFRQAQNPGCSSAFNFTTVSGVSLPSIRRWCVDIDVLYCPFQIDGQHWVGVSIDLKQWCIHVLDCNTACVSETNVENTLHPISVIFPELVKHYGGPHPRPGVLTECMPVERLDINLLCEITDFLLYLGLSCVASVILLELHATKKLHLCEHITEGCIRTAGVESAESDLKGSQVTVKGVFEPQKLVEHIYKRTGKHAAIMKIDPPPPPPPEEAAAAAEADKKEEGKGDKGGGESKGEEGKDEKKEGEGEAAESKNGGGGGEEEGKVVDVRRIENPYYYYYNYQLPRVAVPPMEMPPHAYPPQLFSDENPNSCSIM</sequence>
<dbReference type="Pfam" id="PF02902">
    <property type="entry name" value="Peptidase_C48"/>
    <property type="match status" value="1"/>
</dbReference>
<feature type="region of interest" description="Disordered" evidence="9">
    <location>
        <begin position="1217"/>
        <end position="1285"/>
    </location>
</feature>
<evidence type="ECO:0000259" key="11">
    <source>
        <dbReference type="PROSITE" id="PS50846"/>
    </source>
</evidence>
<feature type="compositionally biased region" description="Pro residues" evidence="9">
    <location>
        <begin position="62"/>
        <end position="75"/>
    </location>
</feature>
<dbReference type="eggNOG" id="KOG1603">
    <property type="taxonomic scope" value="Eukaryota"/>
</dbReference>
<dbReference type="GO" id="GO:0008234">
    <property type="term" value="F:cysteine-type peptidase activity"/>
    <property type="evidence" value="ECO:0007669"/>
    <property type="project" value="InterPro"/>
</dbReference>
<protein>
    <recommendedName>
        <fullName evidence="14">HMA domain-containing protein</fullName>
    </recommendedName>
</protein>